<evidence type="ECO:0000313" key="2">
    <source>
        <dbReference type="EMBL" id="KUG15304.1"/>
    </source>
</evidence>
<gene>
    <name evidence="2" type="ORF">ASZ90_015038</name>
</gene>
<proteinExistence type="predicted"/>
<sequence length="50" mass="5328">MSVKQHAVQGESEGYGPKRETAQLTAKAVSNSVPRMGGSMRKTGLPRSIL</sequence>
<accession>A0A0W8F321</accession>
<reference evidence="2" key="1">
    <citation type="journal article" date="2015" name="Proc. Natl. Acad. Sci. U.S.A.">
        <title>Networks of energetic and metabolic interactions define dynamics in microbial communities.</title>
        <authorList>
            <person name="Embree M."/>
            <person name="Liu J.K."/>
            <person name="Al-Bassam M.M."/>
            <person name="Zengler K."/>
        </authorList>
    </citation>
    <scope>NUCLEOTIDE SEQUENCE</scope>
</reference>
<evidence type="ECO:0000256" key="1">
    <source>
        <dbReference type="SAM" id="MobiDB-lite"/>
    </source>
</evidence>
<dbReference type="AlphaFoldDB" id="A0A0W8F321"/>
<organism evidence="2">
    <name type="scientific">hydrocarbon metagenome</name>
    <dbReference type="NCBI Taxonomy" id="938273"/>
    <lineage>
        <taxon>unclassified sequences</taxon>
        <taxon>metagenomes</taxon>
        <taxon>ecological metagenomes</taxon>
    </lineage>
</organism>
<feature type="region of interest" description="Disordered" evidence="1">
    <location>
        <begin position="1"/>
        <end position="50"/>
    </location>
</feature>
<feature type="compositionally biased region" description="Polar residues" evidence="1">
    <location>
        <begin position="22"/>
        <end position="33"/>
    </location>
</feature>
<protein>
    <submittedName>
        <fullName evidence="2">Uncharacterized protein</fullName>
    </submittedName>
</protein>
<name>A0A0W8F321_9ZZZZ</name>
<comment type="caution">
    <text evidence="2">The sequence shown here is derived from an EMBL/GenBank/DDBJ whole genome shotgun (WGS) entry which is preliminary data.</text>
</comment>
<dbReference type="EMBL" id="LNQE01001567">
    <property type="protein sequence ID" value="KUG15304.1"/>
    <property type="molecule type" value="Genomic_DNA"/>
</dbReference>